<evidence type="ECO:0000313" key="3">
    <source>
        <dbReference type="Proteomes" id="UP000694941"/>
    </source>
</evidence>
<feature type="domain" description="Shisa N-terminal" evidence="2">
    <location>
        <begin position="74"/>
        <end position="116"/>
    </location>
</feature>
<sequence length="313" mass="34952">MEVRILSDKDHDVMATRAGCELMSTCPECKSGNSLFRIHCHKNTFHTLWPRMSCKSVRVMIKFGQTSVGVLGLEYCPGYTDTFGMWNTGFYCPEKKPNEPVYCCGTDTYKYCCTKRDVFKAEESGDDQPLIIAVSLGSLLVVALVTLITCLLYRWNHIRKRRHPIVNRGSLYRLHCSSATSDVTNMYSFSGQPSVTTTPGDAVVNYQQDDTVLRIPSYNDSLCQHVISNIPNALLQPSPHCPLVAGDPPPPYQLDNSYPLLFVPNQDFVTIPVSSSSNISFSRPFGSPTLSQASNTSDNDQLSIRNGYWSTKF</sequence>
<dbReference type="GeneID" id="111087186"/>
<evidence type="ECO:0000313" key="4">
    <source>
        <dbReference type="RefSeq" id="XP_022248689.1"/>
    </source>
</evidence>
<feature type="transmembrane region" description="Helical" evidence="1">
    <location>
        <begin position="130"/>
        <end position="153"/>
    </location>
</feature>
<protein>
    <submittedName>
        <fullName evidence="4 5">Uncharacterized protein LOC111087186 isoform X1</fullName>
    </submittedName>
</protein>
<gene>
    <name evidence="4 5" type="primary">LOC111087186</name>
</gene>
<evidence type="ECO:0000256" key="1">
    <source>
        <dbReference type="SAM" id="Phobius"/>
    </source>
</evidence>
<evidence type="ECO:0000259" key="2">
    <source>
        <dbReference type="Pfam" id="PF13908"/>
    </source>
</evidence>
<name>A0ABM1SYI4_LIMPO</name>
<accession>A0ABM1SYI4</accession>
<dbReference type="Pfam" id="PF13908">
    <property type="entry name" value="Shisa_N"/>
    <property type="match status" value="1"/>
</dbReference>
<dbReference type="Proteomes" id="UP000694941">
    <property type="component" value="Unplaced"/>
</dbReference>
<dbReference type="InterPro" id="IPR053891">
    <property type="entry name" value="Shisa_N"/>
</dbReference>
<dbReference type="RefSeq" id="XP_022248690.1">
    <property type="nucleotide sequence ID" value="XM_022392982.1"/>
</dbReference>
<evidence type="ECO:0000313" key="5">
    <source>
        <dbReference type="RefSeq" id="XP_022248690.1"/>
    </source>
</evidence>
<keyword evidence="1" id="KW-0472">Membrane</keyword>
<organism evidence="3 5">
    <name type="scientific">Limulus polyphemus</name>
    <name type="common">Atlantic horseshoe crab</name>
    <dbReference type="NCBI Taxonomy" id="6850"/>
    <lineage>
        <taxon>Eukaryota</taxon>
        <taxon>Metazoa</taxon>
        <taxon>Ecdysozoa</taxon>
        <taxon>Arthropoda</taxon>
        <taxon>Chelicerata</taxon>
        <taxon>Merostomata</taxon>
        <taxon>Xiphosura</taxon>
        <taxon>Limulidae</taxon>
        <taxon>Limulus</taxon>
    </lineage>
</organism>
<keyword evidence="1" id="KW-1133">Transmembrane helix</keyword>
<dbReference type="RefSeq" id="XP_022248689.1">
    <property type="nucleotide sequence ID" value="XM_022392981.1"/>
</dbReference>
<reference evidence="4 5" key="1">
    <citation type="submission" date="2025-05" db="UniProtKB">
        <authorList>
            <consortium name="RefSeq"/>
        </authorList>
    </citation>
    <scope>IDENTIFICATION</scope>
    <source>
        <tissue evidence="4 5">Muscle</tissue>
    </source>
</reference>
<keyword evidence="1" id="KW-0812">Transmembrane</keyword>
<keyword evidence="3" id="KW-1185">Reference proteome</keyword>
<proteinExistence type="predicted"/>